<dbReference type="SUPFAM" id="SSF52833">
    <property type="entry name" value="Thioredoxin-like"/>
    <property type="match status" value="1"/>
</dbReference>
<evidence type="ECO:0000259" key="8">
    <source>
        <dbReference type="Pfam" id="PF02683"/>
    </source>
</evidence>
<comment type="caution">
    <text evidence="9">The sequence shown here is derived from an EMBL/GenBank/DDBJ whole genome shotgun (WGS) entry which is preliminary data.</text>
</comment>
<dbReference type="InterPro" id="IPR003834">
    <property type="entry name" value="Cyt_c_assmbl_TM_dom"/>
</dbReference>
<organism evidence="9 10">
    <name type="scientific">Niastella vici</name>
    <dbReference type="NCBI Taxonomy" id="1703345"/>
    <lineage>
        <taxon>Bacteria</taxon>
        <taxon>Pseudomonadati</taxon>
        <taxon>Bacteroidota</taxon>
        <taxon>Chitinophagia</taxon>
        <taxon>Chitinophagales</taxon>
        <taxon>Chitinophagaceae</taxon>
        <taxon>Niastella</taxon>
    </lineage>
</organism>
<protein>
    <submittedName>
        <fullName evidence="9">Cytochrome C biogenesis protein</fullName>
    </submittedName>
</protein>
<proteinExistence type="predicted"/>
<evidence type="ECO:0000256" key="6">
    <source>
        <dbReference type="SAM" id="Phobius"/>
    </source>
</evidence>
<keyword evidence="7" id="KW-0732">Signal</keyword>
<feature type="transmembrane region" description="Helical" evidence="6">
    <location>
        <begin position="378"/>
        <end position="395"/>
    </location>
</feature>
<dbReference type="GO" id="GO:0045454">
    <property type="term" value="P:cell redox homeostasis"/>
    <property type="evidence" value="ECO:0007669"/>
    <property type="project" value="TreeGrafter"/>
</dbReference>
<feature type="transmembrane region" description="Helical" evidence="6">
    <location>
        <begin position="266"/>
        <end position="287"/>
    </location>
</feature>
<keyword evidence="4 6" id="KW-1133">Transmembrane helix</keyword>
<gene>
    <name evidence="9" type="ORF">A3860_06745</name>
</gene>
<evidence type="ECO:0000313" key="9">
    <source>
        <dbReference type="EMBL" id="OQP61403.1"/>
    </source>
</evidence>
<evidence type="ECO:0000256" key="2">
    <source>
        <dbReference type="ARBA" id="ARBA00022692"/>
    </source>
</evidence>
<dbReference type="AlphaFoldDB" id="A0A1V9FSS9"/>
<sequence>MKHFIWSLIALFCISSTVVKGQDSTAYKWEVSGKKIKDKVYELTFATVGNGKWQLYGPNEVISDVPAVELELADSSIQITKPFKEAGDSKTFKNPVFDNAAFKIYEGQASFTATVTFAGDVPANLLGTFRYTYGKGDEFYPLNAYAFSVPLEGGVAATAKIKVTSFDLKNPVNACGDEDTGGKSMLSIFFLGMLGGFIALFTPCVFPLIPLTVSFFTKKSEDKKKGVSNAVIYGLFIFLIYILLSTPFHLVDGVQPEVLNNISTNMWLNIIFFLIFVFFAISFFGYFEIGLPSGLANKIDSRSGMSSLGGIFFMALTLAIVSFSCTGPILGSLLVGVAGEGAWPLTVGLAGFGLALALPFALFAMFPSWLKSLPKSGGWLTSVKVVLGFLELAMAVKFLSNADLVKQWGFLKREVFFGIWVVIGILIVLYLLGKIKFPHDSPVKKFSKTRITFIVIFSAATLYLIPGLTNTHNANLSLISGFPPPLCYSMYSNPVNCEKGKSIEPLRNDYEEALARARKEHKPVLIDFTGWACVNCRRMEENVWTNEKVSELIRDKFIIVSLYVDEKRALPATQQVDFTTKTGAQKKIITVGDKWATFQSENFDAVAQPQYAIISPDEKILTKTKGYTPKANDFAQWLECGIDAYKKGAQTALK</sequence>
<feature type="signal peptide" evidence="7">
    <location>
        <begin position="1"/>
        <end position="21"/>
    </location>
</feature>
<dbReference type="OrthoDB" id="9811036at2"/>
<evidence type="ECO:0000256" key="3">
    <source>
        <dbReference type="ARBA" id="ARBA00022748"/>
    </source>
</evidence>
<accession>A0A1V9FSS9</accession>
<evidence type="ECO:0000256" key="1">
    <source>
        <dbReference type="ARBA" id="ARBA00004141"/>
    </source>
</evidence>
<dbReference type="GO" id="GO:0016020">
    <property type="term" value="C:membrane"/>
    <property type="evidence" value="ECO:0007669"/>
    <property type="project" value="UniProtKB-SubCell"/>
</dbReference>
<dbReference type="Pfam" id="PF02683">
    <property type="entry name" value="DsbD_TM"/>
    <property type="match status" value="1"/>
</dbReference>
<feature type="chain" id="PRO_5010738056" evidence="7">
    <location>
        <begin position="22"/>
        <end position="654"/>
    </location>
</feature>
<dbReference type="PANTHER" id="PTHR32234">
    <property type="entry name" value="THIOL:DISULFIDE INTERCHANGE PROTEIN DSBD"/>
    <property type="match status" value="1"/>
</dbReference>
<name>A0A1V9FSS9_9BACT</name>
<keyword evidence="5 6" id="KW-0472">Membrane</keyword>
<dbReference type="Pfam" id="PF13899">
    <property type="entry name" value="Thioredoxin_7"/>
    <property type="match status" value="1"/>
</dbReference>
<dbReference type="InterPro" id="IPR036249">
    <property type="entry name" value="Thioredoxin-like_sf"/>
</dbReference>
<dbReference type="PANTHER" id="PTHR32234:SF0">
    <property type="entry name" value="THIOL:DISULFIDE INTERCHANGE PROTEIN DSBD"/>
    <property type="match status" value="1"/>
</dbReference>
<dbReference type="Gene3D" id="3.40.30.10">
    <property type="entry name" value="Glutaredoxin"/>
    <property type="match status" value="1"/>
</dbReference>
<keyword evidence="3" id="KW-0201">Cytochrome c-type biogenesis</keyword>
<feature type="transmembrane region" description="Helical" evidence="6">
    <location>
        <begin position="308"/>
        <end position="330"/>
    </location>
</feature>
<evidence type="ECO:0000256" key="5">
    <source>
        <dbReference type="ARBA" id="ARBA00023136"/>
    </source>
</evidence>
<feature type="domain" description="Cytochrome C biogenesis protein transmembrane" evidence="8">
    <location>
        <begin position="191"/>
        <end position="400"/>
    </location>
</feature>
<feature type="transmembrane region" description="Helical" evidence="6">
    <location>
        <begin position="452"/>
        <end position="469"/>
    </location>
</feature>
<dbReference type="STRING" id="1703345.A3860_06745"/>
<dbReference type="GO" id="GO:0015035">
    <property type="term" value="F:protein-disulfide reductase activity"/>
    <property type="evidence" value="ECO:0007669"/>
    <property type="project" value="TreeGrafter"/>
</dbReference>
<dbReference type="GO" id="GO:0017004">
    <property type="term" value="P:cytochrome complex assembly"/>
    <property type="evidence" value="ECO:0007669"/>
    <property type="project" value="UniProtKB-KW"/>
</dbReference>
<feature type="transmembrane region" description="Helical" evidence="6">
    <location>
        <begin position="185"/>
        <end position="209"/>
    </location>
</feature>
<evidence type="ECO:0000256" key="7">
    <source>
        <dbReference type="SAM" id="SignalP"/>
    </source>
</evidence>
<feature type="transmembrane region" description="Helical" evidence="6">
    <location>
        <begin position="415"/>
        <end position="432"/>
    </location>
</feature>
<evidence type="ECO:0000313" key="10">
    <source>
        <dbReference type="Proteomes" id="UP000192796"/>
    </source>
</evidence>
<comment type="subcellular location">
    <subcellularLocation>
        <location evidence="1">Membrane</location>
        <topology evidence="1">Multi-pass membrane protein</topology>
    </subcellularLocation>
</comment>
<keyword evidence="2 6" id="KW-0812">Transmembrane</keyword>
<keyword evidence="10" id="KW-1185">Reference proteome</keyword>
<reference evidence="9 10" key="1">
    <citation type="submission" date="2016-03" db="EMBL/GenBank/DDBJ databases">
        <title>Niastella vici sp. nov., isolated from farmland soil.</title>
        <authorList>
            <person name="Chen L."/>
            <person name="Wang D."/>
            <person name="Yang S."/>
            <person name="Wang G."/>
        </authorList>
    </citation>
    <scope>NUCLEOTIDE SEQUENCE [LARGE SCALE GENOMIC DNA]</scope>
    <source>
        <strain evidence="9 10">DJ57</strain>
    </source>
</reference>
<dbReference type="Proteomes" id="UP000192796">
    <property type="component" value="Unassembled WGS sequence"/>
</dbReference>
<feature type="transmembrane region" description="Helical" evidence="6">
    <location>
        <begin position="342"/>
        <end position="366"/>
    </location>
</feature>
<evidence type="ECO:0000256" key="4">
    <source>
        <dbReference type="ARBA" id="ARBA00022989"/>
    </source>
</evidence>
<dbReference type="EMBL" id="LVYD01000058">
    <property type="protein sequence ID" value="OQP61403.1"/>
    <property type="molecule type" value="Genomic_DNA"/>
</dbReference>
<dbReference type="RefSeq" id="WP_081152209.1">
    <property type="nucleotide sequence ID" value="NZ_LVYD01000058.1"/>
</dbReference>
<feature type="transmembrane region" description="Helical" evidence="6">
    <location>
        <begin position="230"/>
        <end position="251"/>
    </location>
</feature>